<feature type="signal peptide" evidence="2">
    <location>
        <begin position="1"/>
        <end position="19"/>
    </location>
</feature>
<accession>A0A918JQW8</accession>
<keyword evidence="5" id="KW-1185">Reference proteome</keyword>
<dbReference type="AlphaFoldDB" id="A0A918JQW8"/>
<evidence type="ECO:0000313" key="5">
    <source>
        <dbReference type="Proteomes" id="UP000601108"/>
    </source>
</evidence>
<protein>
    <submittedName>
        <fullName evidence="4">Flavo-specific protein antigen FspA</fullName>
    </submittedName>
</protein>
<reference evidence="4 5" key="1">
    <citation type="journal article" date="2014" name="Int. J. Syst. Evol. Microbiol.">
        <title>Complete genome sequence of Corynebacterium casei LMG S-19264T (=DSM 44701T), isolated from a smear-ripened cheese.</title>
        <authorList>
            <consortium name="US DOE Joint Genome Institute (JGI-PGF)"/>
            <person name="Walter F."/>
            <person name="Albersmeier A."/>
            <person name="Kalinowski J."/>
            <person name="Ruckert C."/>
        </authorList>
    </citation>
    <scope>NUCLEOTIDE SEQUENCE [LARGE SCALE GENOMIC DNA]</scope>
    <source>
        <strain evidence="4 5">KCTC 12285</strain>
    </source>
</reference>
<feature type="chain" id="PRO_5037482790" evidence="2">
    <location>
        <begin position="20"/>
        <end position="196"/>
    </location>
</feature>
<evidence type="ECO:0000256" key="1">
    <source>
        <dbReference type="ARBA" id="ARBA00022729"/>
    </source>
</evidence>
<dbReference type="Gene3D" id="2.40.160.20">
    <property type="match status" value="1"/>
</dbReference>
<dbReference type="Pfam" id="PF13505">
    <property type="entry name" value="OMP_b-brl"/>
    <property type="match status" value="1"/>
</dbReference>
<gene>
    <name evidence="4" type="primary">fspA</name>
    <name evidence="4" type="ORF">GCM10007384_01290</name>
</gene>
<dbReference type="RefSeq" id="WP_027411088.1">
    <property type="nucleotide sequence ID" value="NZ_BMWS01000001.1"/>
</dbReference>
<dbReference type="InterPro" id="IPR011250">
    <property type="entry name" value="OMP/PagP_B-barrel"/>
</dbReference>
<dbReference type="EMBL" id="BMWS01000001">
    <property type="protein sequence ID" value="GGX03289.1"/>
    <property type="molecule type" value="Genomic_DNA"/>
</dbReference>
<evidence type="ECO:0000259" key="3">
    <source>
        <dbReference type="Pfam" id="PF13505"/>
    </source>
</evidence>
<dbReference type="SUPFAM" id="SSF56925">
    <property type="entry name" value="OMPA-like"/>
    <property type="match status" value="1"/>
</dbReference>
<comment type="caution">
    <text evidence="4">The sequence shown here is derived from an EMBL/GenBank/DDBJ whole genome shotgun (WGS) entry which is preliminary data.</text>
</comment>
<name>A0A918JQW8_9FLAO</name>
<proteinExistence type="predicted"/>
<evidence type="ECO:0000313" key="4">
    <source>
        <dbReference type="EMBL" id="GGX03289.1"/>
    </source>
</evidence>
<evidence type="ECO:0000256" key="2">
    <source>
        <dbReference type="SAM" id="SignalP"/>
    </source>
</evidence>
<feature type="domain" description="Outer membrane protein beta-barrel" evidence="3">
    <location>
        <begin position="7"/>
        <end position="196"/>
    </location>
</feature>
<dbReference type="Proteomes" id="UP000601108">
    <property type="component" value="Unassembled WGS sequence"/>
</dbReference>
<keyword evidence="1 2" id="KW-0732">Signal</keyword>
<organism evidence="4 5">
    <name type="scientific">Aquimarina muelleri</name>
    <dbReference type="NCBI Taxonomy" id="279356"/>
    <lineage>
        <taxon>Bacteria</taxon>
        <taxon>Pseudomonadati</taxon>
        <taxon>Bacteroidota</taxon>
        <taxon>Flavobacteriia</taxon>
        <taxon>Flavobacteriales</taxon>
        <taxon>Flavobacteriaceae</taxon>
        <taxon>Aquimarina</taxon>
    </lineage>
</organism>
<sequence length="196" mass="21216">MKKIILTALAVVSFTLASAQEENGSGFAKGDVFISGGFGFGSEKTGDDKTNTFNISPRVGFFVSENIAAGARINFSSEKREFGTNEETYSTTSLGAFGRYYISPASKFSLFGELGVDYIASKFKEEGEPDDKSNGFGFGFAPGVSYFISNNFALEATWGILGYRTVKPDVDNAESTNNFDFGVDLQNINLGLVYKF</sequence>
<dbReference type="InterPro" id="IPR027385">
    <property type="entry name" value="Beta-barrel_OMP"/>
</dbReference>